<evidence type="ECO:0000313" key="1">
    <source>
        <dbReference type="EMBL" id="QND81429.1"/>
    </source>
</evidence>
<sequence length="179" mass="19270">MRQVAALALTIAFAVSGCVSVTEKTTLQPQRLTAVQGAATPLRCPATLVEVEDARPAGESAGMFGNRELRFEGAATLIKDQLLASGLTEAKRVGAMDVLVRLKRLYMSQQHGINTPVVVLEVRVDRTAPVLIRPRAPSVNWWGSEQELYDDLGAAVTLANREVIAGLNTRCATSYVPAR</sequence>
<dbReference type="EMBL" id="CP060028">
    <property type="protein sequence ID" value="QND81429.1"/>
    <property type="molecule type" value="Genomic_DNA"/>
</dbReference>
<name>A0ABX6RFZ1_PSEMX</name>
<keyword evidence="2" id="KW-1185">Reference proteome</keyword>
<accession>A0ABX6RFZ1</accession>
<evidence type="ECO:0000313" key="2">
    <source>
        <dbReference type="Proteomes" id="UP000515506"/>
    </source>
</evidence>
<dbReference type="Proteomes" id="UP000515506">
    <property type="component" value="Chromosome"/>
</dbReference>
<evidence type="ECO:0008006" key="3">
    <source>
        <dbReference type="Google" id="ProtNLM"/>
    </source>
</evidence>
<protein>
    <recommendedName>
        <fullName evidence="3">Lipoprotein</fullName>
    </recommendedName>
</protein>
<dbReference type="RefSeq" id="WP_185896520.1">
    <property type="nucleotide sequence ID" value="NZ_CP060028.1"/>
</dbReference>
<gene>
    <name evidence="1" type="ORF">H4W19_06640</name>
</gene>
<reference evidence="1 2" key="1">
    <citation type="submission" date="2020-08" db="EMBL/GenBank/DDBJ databases">
        <title>Streptomycin resistant and MDR strain, P. mexicana.</title>
        <authorList>
            <person name="Ganesh-kumar S."/>
            <person name="Zhe T."/>
            <person name="Yu Z."/>
            <person name="Min Y."/>
        </authorList>
    </citation>
    <scope>NUCLEOTIDE SEQUENCE [LARGE SCALE GENOMIC DNA]</scope>
    <source>
        <strain evidence="1 2">GTZY</strain>
    </source>
</reference>
<dbReference type="PROSITE" id="PS51257">
    <property type="entry name" value="PROKAR_LIPOPROTEIN"/>
    <property type="match status" value="1"/>
</dbReference>
<proteinExistence type="predicted"/>
<organism evidence="1 2">
    <name type="scientific">Pseudoxanthomonas mexicana</name>
    <dbReference type="NCBI Taxonomy" id="128785"/>
    <lineage>
        <taxon>Bacteria</taxon>
        <taxon>Pseudomonadati</taxon>
        <taxon>Pseudomonadota</taxon>
        <taxon>Gammaproteobacteria</taxon>
        <taxon>Lysobacterales</taxon>
        <taxon>Lysobacteraceae</taxon>
        <taxon>Pseudoxanthomonas</taxon>
    </lineage>
</organism>